<organism evidence="1 2">
    <name type="scientific">Propithecus coquereli</name>
    <name type="common">Coquerel's sifaka</name>
    <name type="synonym">Propithecus verreauxi coquereli</name>
    <dbReference type="NCBI Taxonomy" id="379532"/>
    <lineage>
        <taxon>Eukaryota</taxon>
        <taxon>Metazoa</taxon>
        <taxon>Chordata</taxon>
        <taxon>Craniata</taxon>
        <taxon>Vertebrata</taxon>
        <taxon>Euteleostomi</taxon>
        <taxon>Mammalia</taxon>
        <taxon>Eutheria</taxon>
        <taxon>Euarchontoglires</taxon>
        <taxon>Primates</taxon>
        <taxon>Strepsirrhini</taxon>
        <taxon>Lemuriformes</taxon>
        <taxon>Indriidae</taxon>
        <taxon>Propithecus</taxon>
    </lineage>
</organism>
<reference evidence="1" key="2">
    <citation type="submission" date="2025-09" db="UniProtKB">
        <authorList>
            <consortium name="Ensembl"/>
        </authorList>
    </citation>
    <scope>IDENTIFICATION</scope>
</reference>
<name>A0A2K6GIY0_PROCO</name>
<accession>A0A2K6GIY0</accession>
<dbReference type="Pfam" id="PF17697">
    <property type="entry name" value="DUF5543"/>
    <property type="match status" value="1"/>
</dbReference>
<dbReference type="Proteomes" id="UP000233160">
    <property type="component" value="Unassembled WGS sequence"/>
</dbReference>
<dbReference type="STRING" id="379532.ENSPCOP00000026196"/>
<sequence length="105" mass="12190">MFCSLWIFVFAVQEGKVGERQKLSMRSPAQQPRRLQNHEKRHLAFAKPQINLEVPNFRATTKSYVYSSISRKKNWPLTLPTTPLSPRCLHCPTHCEDCSCLPHCH</sequence>
<reference evidence="1" key="1">
    <citation type="submission" date="2025-08" db="UniProtKB">
        <authorList>
            <consortium name="Ensembl"/>
        </authorList>
    </citation>
    <scope>IDENTIFICATION</scope>
</reference>
<evidence type="ECO:0000313" key="2">
    <source>
        <dbReference type="Proteomes" id="UP000233160"/>
    </source>
</evidence>
<dbReference type="OMA" id="SRKKNWA"/>
<protein>
    <submittedName>
        <fullName evidence="1">Uncharacterized protein</fullName>
    </submittedName>
</protein>
<keyword evidence="2" id="KW-1185">Reference proteome</keyword>
<dbReference type="GeneTree" id="ENSGT00390000002695"/>
<proteinExistence type="predicted"/>
<dbReference type="AlphaFoldDB" id="A0A2K6GIY0"/>
<dbReference type="InterPro" id="IPR041319">
    <property type="entry name" value="DUF5543"/>
</dbReference>
<dbReference type="Ensembl" id="ENSPCOT00000036923.1">
    <property type="protein sequence ID" value="ENSPCOP00000026196.1"/>
    <property type="gene ID" value="ENSPCOG00000025433.1"/>
</dbReference>
<evidence type="ECO:0000313" key="1">
    <source>
        <dbReference type="Ensembl" id="ENSPCOP00000026196.1"/>
    </source>
</evidence>